<name>A0A454CVI6_VIBHA</name>
<gene>
    <name evidence="1" type="ORF">VCHENC02_3846</name>
</gene>
<comment type="caution">
    <text evidence="1">The sequence shown here is derived from an EMBL/GenBank/DDBJ whole genome shotgun (WGS) entry which is preliminary data.</text>
</comment>
<reference evidence="1 2" key="1">
    <citation type="submission" date="2012-10" db="EMBL/GenBank/DDBJ databases">
        <title>Genome sequence of Vibrio Cholerae HENC-02.</title>
        <authorList>
            <person name="Eppinger M."/>
            <person name="Hasan N.A."/>
            <person name="Sengamalay N."/>
            <person name="Hine E."/>
            <person name="Su Q."/>
            <person name="Daugherty S.C."/>
            <person name="Young S."/>
            <person name="Sadzewicz L."/>
            <person name="Tallon L."/>
            <person name="Cebula T.A."/>
            <person name="Ravel J."/>
            <person name="Colwell R.R."/>
        </authorList>
    </citation>
    <scope>NUCLEOTIDE SEQUENCE [LARGE SCALE GENOMIC DNA]</scope>
    <source>
        <strain evidence="1 2">HENC-02</strain>
    </source>
</reference>
<feature type="non-terminal residue" evidence="1">
    <location>
        <position position="71"/>
    </location>
</feature>
<evidence type="ECO:0000313" key="1">
    <source>
        <dbReference type="EMBL" id="EKM30424.1"/>
    </source>
</evidence>
<dbReference type="EMBL" id="AJSR01001660">
    <property type="protein sequence ID" value="EKM30424.1"/>
    <property type="molecule type" value="Genomic_DNA"/>
</dbReference>
<proteinExistence type="predicted"/>
<protein>
    <submittedName>
        <fullName evidence="1">Uncharacterized protein</fullName>
    </submittedName>
</protein>
<evidence type="ECO:0000313" key="2">
    <source>
        <dbReference type="Proteomes" id="UP000008367"/>
    </source>
</evidence>
<dbReference type="Proteomes" id="UP000008367">
    <property type="component" value="Unassembled WGS sequence"/>
</dbReference>
<accession>A0A454CVI6</accession>
<organism evidence="1 2">
    <name type="scientific">Vibrio harveyi</name>
    <name type="common">Beneckea harveyi</name>
    <dbReference type="NCBI Taxonomy" id="669"/>
    <lineage>
        <taxon>Bacteria</taxon>
        <taxon>Pseudomonadati</taxon>
        <taxon>Pseudomonadota</taxon>
        <taxon>Gammaproteobacteria</taxon>
        <taxon>Vibrionales</taxon>
        <taxon>Vibrionaceae</taxon>
        <taxon>Vibrio</taxon>
    </lineage>
</organism>
<sequence length="71" mass="8193">MRERILFEGPSPKQNLPDYEFYAEGGSPKFTDFICDFIDQQKEQLEEINLALYLCNNKLMLESMIGSALKA</sequence>
<dbReference type="AlphaFoldDB" id="A0A454CVI6"/>